<comment type="caution">
    <text evidence="2">The sequence shown here is derived from an EMBL/GenBank/DDBJ whole genome shotgun (WGS) entry which is preliminary data.</text>
</comment>
<feature type="non-terminal residue" evidence="2">
    <location>
        <position position="1"/>
    </location>
</feature>
<evidence type="ECO:0000313" key="3">
    <source>
        <dbReference type="Proteomes" id="UP000574390"/>
    </source>
</evidence>
<dbReference type="EMBL" id="JABANM010012261">
    <property type="protein sequence ID" value="KAF4736310.1"/>
    <property type="molecule type" value="Genomic_DNA"/>
</dbReference>
<dbReference type="Proteomes" id="UP000574390">
    <property type="component" value="Unassembled WGS sequence"/>
</dbReference>
<dbReference type="AlphaFoldDB" id="A0A7J6SVZ1"/>
<evidence type="ECO:0000313" key="2">
    <source>
        <dbReference type="EMBL" id="KAF4736310.1"/>
    </source>
</evidence>
<feature type="region of interest" description="Disordered" evidence="1">
    <location>
        <begin position="1"/>
        <end position="23"/>
    </location>
</feature>
<accession>A0A7J6SVZ1</accession>
<feature type="compositionally biased region" description="Polar residues" evidence="1">
    <location>
        <begin position="1"/>
        <end position="17"/>
    </location>
</feature>
<protein>
    <submittedName>
        <fullName evidence="2">Uncharacterized protein</fullName>
    </submittedName>
</protein>
<name>A0A7J6SVZ1_PEROL</name>
<gene>
    <name evidence="2" type="ORF">FOZ62_009285</name>
</gene>
<evidence type="ECO:0000256" key="1">
    <source>
        <dbReference type="SAM" id="MobiDB-lite"/>
    </source>
</evidence>
<proteinExistence type="predicted"/>
<sequence>VRTTTSTGNVTASQQQDRTMRRRSSVAAHMAEEGRLAELRAIDPTQAPISESDIIELMIAAGDMGSQAGLTAQDGPESGWRKAIVETALRTHGTRFAKAMEERLPAATESLRQAAKEIAATTSACKKVDAGPAAARRG</sequence>
<reference evidence="2 3" key="1">
    <citation type="submission" date="2020-04" db="EMBL/GenBank/DDBJ databases">
        <title>Perkinsus olseni comparative genomics.</title>
        <authorList>
            <person name="Bogema D.R."/>
        </authorList>
    </citation>
    <scope>NUCLEOTIDE SEQUENCE [LARGE SCALE GENOMIC DNA]</scope>
    <source>
        <strain evidence="2">ATCC PRA-205</strain>
    </source>
</reference>
<organism evidence="2 3">
    <name type="scientific">Perkinsus olseni</name>
    <name type="common">Perkinsus atlanticus</name>
    <dbReference type="NCBI Taxonomy" id="32597"/>
    <lineage>
        <taxon>Eukaryota</taxon>
        <taxon>Sar</taxon>
        <taxon>Alveolata</taxon>
        <taxon>Perkinsozoa</taxon>
        <taxon>Perkinsea</taxon>
        <taxon>Perkinsida</taxon>
        <taxon>Perkinsidae</taxon>
        <taxon>Perkinsus</taxon>
    </lineage>
</organism>